<comment type="caution">
    <text evidence="1">The sequence shown here is derived from an EMBL/GenBank/DDBJ whole genome shotgun (WGS) entry which is preliminary data.</text>
</comment>
<dbReference type="EMBL" id="JAHYIQ010000001">
    <property type="protein sequence ID" value="KAK1136482.1"/>
    <property type="molecule type" value="Genomic_DNA"/>
</dbReference>
<organism evidence="1 2">
    <name type="scientific">Melipona bicolor</name>
    <dbReference type="NCBI Taxonomy" id="60889"/>
    <lineage>
        <taxon>Eukaryota</taxon>
        <taxon>Metazoa</taxon>
        <taxon>Ecdysozoa</taxon>
        <taxon>Arthropoda</taxon>
        <taxon>Hexapoda</taxon>
        <taxon>Insecta</taxon>
        <taxon>Pterygota</taxon>
        <taxon>Neoptera</taxon>
        <taxon>Endopterygota</taxon>
        <taxon>Hymenoptera</taxon>
        <taxon>Apocrita</taxon>
        <taxon>Aculeata</taxon>
        <taxon>Apoidea</taxon>
        <taxon>Anthophila</taxon>
        <taxon>Apidae</taxon>
        <taxon>Melipona</taxon>
    </lineage>
</organism>
<proteinExistence type="predicted"/>
<dbReference type="AlphaFoldDB" id="A0AA40GEQ3"/>
<dbReference type="Proteomes" id="UP001177670">
    <property type="component" value="Unassembled WGS sequence"/>
</dbReference>
<sequence>MSEKRENKNATQTVYDVGAEAEIWQTNRKRIATNPQVETGVWVREIAVKK</sequence>
<name>A0AA40GEQ3_9HYME</name>
<protein>
    <submittedName>
        <fullName evidence="1">Uncharacterized protein</fullName>
    </submittedName>
</protein>
<accession>A0AA40GEQ3</accession>
<evidence type="ECO:0000313" key="2">
    <source>
        <dbReference type="Proteomes" id="UP001177670"/>
    </source>
</evidence>
<evidence type="ECO:0000313" key="1">
    <source>
        <dbReference type="EMBL" id="KAK1136482.1"/>
    </source>
</evidence>
<reference evidence="1" key="1">
    <citation type="submission" date="2021-10" db="EMBL/GenBank/DDBJ databases">
        <title>Melipona bicolor Genome sequencing and assembly.</title>
        <authorList>
            <person name="Araujo N.S."/>
            <person name="Arias M.C."/>
        </authorList>
    </citation>
    <scope>NUCLEOTIDE SEQUENCE</scope>
    <source>
        <strain evidence="1">USP_2M_L1-L4_2017</strain>
        <tissue evidence="1">Whole body</tissue>
    </source>
</reference>
<keyword evidence="2" id="KW-1185">Reference proteome</keyword>
<gene>
    <name evidence="1" type="ORF">K0M31_001032</name>
</gene>